<gene>
    <name evidence="3" type="ORF">ATC1_131730</name>
</gene>
<evidence type="ECO:0000313" key="4">
    <source>
        <dbReference type="Proteomes" id="UP000053370"/>
    </source>
</evidence>
<dbReference type="Gene3D" id="3.10.310.30">
    <property type="match status" value="1"/>
</dbReference>
<dbReference type="Gene3D" id="3.90.1640.10">
    <property type="entry name" value="inorganic pyrophosphatase (n-terminal core)"/>
    <property type="match status" value="1"/>
</dbReference>
<dbReference type="RefSeq" id="WP_062283549.1">
    <property type="nucleotide sequence ID" value="NZ_DF968181.1"/>
</dbReference>
<dbReference type="SUPFAM" id="SSF64182">
    <property type="entry name" value="DHH phosphoesterases"/>
    <property type="match status" value="1"/>
</dbReference>
<dbReference type="InterPro" id="IPR003156">
    <property type="entry name" value="DHHA1_dom"/>
</dbReference>
<reference evidence="3" key="1">
    <citation type="journal article" date="2015" name="Genome Announc.">
        <title>Draft Genome Sequence of Anaerolineae Strain TC1, a Novel Isolate from a Methanogenic Wastewater Treatment System.</title>
        <authorList>
            <person name="Matsuura N."/>
            <person name="Tourlousse D.M."/>
            <person name="Sun L."/>
            <person name="Toyonaga M."/>
            <person name="Kuroda K."/>
            <person name="Ohashi A."/>
            <person name="Cruz R."/>
            <person name="Yamaguchi T."/>
            <person name="Sekiguchi Y."/>
        </authorList>
    </citation>
    <scope>NUCLEOTIDE SEQUENCE [LARGE SCALE GENOMIC DNA]</scope>
    <source>
        <strain evidence="3">TC1</strain>
    </source>
</reference>
<keyword evidence="4" id="KW-1185">Reference proteome</keyword>
<dbReference type="Pfam" id="PF01368">
    <property type="entry name" value="DHH"/>
    <property type="match status" value="1"/>
</dbReference>
<feature type="domain" description="DHHA1" evidence="2">
    <location>
        <begin position="239"/>
        <end position="322"/>
    </location>
</feature>
<organism evidence="3">
    <name type="scientific">Flexilinea flocculi</name>
    <dbReference type="NCBI Taxonomy" id="1678840"/>
    <lineage>
        <taxon>Bacteria</taxon>
        <taxon>Bacillati</taxon>
        <taxon>Chloroflexota</taxon>
        <taxon>Anaerolineae</taxon>
        <taxon>Anaerolineales</taxon>
        <taxon>Anaerolineaceae</taxon>
        <taxon>Flexilinea</taxon>
    </lineage>
</organism>
<feature type="domain" description="DDH" evidence="1">
    <location>
        <begin position="22"/>
        <end position="164"/>
    </location>
</feature>
<accession>A0A0S7BXL8</accession>
<evidence type="ECO:0000259" key="2">
    <source>
        <dbReference type="Pfam" id="PF02272"/>
    </source>
</evidence>
<dbReference type="InterPro" id="IPR001667">
    <property type="entry name" value="DDH_dom"/>
</dbReference>
<sequence length="325" mass="35713">MNYEIHDKTISAIHQCIQNSDRIALFCHIRPDGDTIGSVLGFGWALQAAGKEVQFISQDDIPSQDRLRFEDYVDTSPFQKTPGLFDCSILLDISDIQRAGDYFSKNETCIPDICIDHHSSNIGIARINWIDSEKAATAVIIAKLIPLLGLSFNKKTASALLSGILTDTQGFTTRNTDSETLQIASEMIQHGADLYEITQSVMMAHSFEAGKYWSFGLAKMQRDGKLLWSVLKSEDKEKSGYPGNDDANLINYLSTTEAIQIALLFVEQSPQSVKISWRGRPGVDVASIAKKFGGGGHVLAAGATINQSFESIFQEVLNETKKAIA</sequence>
<dbReference type="AlphaFoldDB" id="A0A0S7BXL8"/>
<proteinExistence type="predicted"/>
<dbReference type="InterPro" id="IPR051319">
    <property type="entry name" value="Oligoribo/pAp-PDE_c-di-AMP_PDE"/>
</dbReference>
<dbReference type="PATRIC" id="fig|1678840.3.peg.3250"/>
<evidence type="ECO:0000259" key="1">
    <source>
        <dbReference type="Pfam" id="PF01368"/>
    </source>
</evidence>
<dbReference type="OrthoDB" id="9803668at2"/>
<evidence type="ECO:0000313" key="3">
    <source>
        <dbReference type="EMBL" id="GAP41734.1"/>
    </source>
</evidence>
<dbReference type="PANTHER" id="PTHR47618">
    <property type="entry name" value="BIFUNCTIONAL OLIGORIBONUCLEASE AND PAP PHOSPHATASE NRNA"/>
    <property type="match status" value="1"/>
</dbReference>
<dbReference type="GO" id="GO:0003676">
    <property type="term" value="F:nucleic acid binding"/>
    <property type="evidence" value="ECO:0007669"/>
    <property type="project" value="InterPro"/>
</dbReference>
<dbReference type="Proteomes" id="UP000053370">
    <property type="component" value="Unassembled WGS sequence"/>
</dbReference>
<name>A0A0S7BXL8_9CHLR</name>
<dbReference type="PANTHER" id="PTHR47618:SF1">
    <property type="entry name" value="BIFUNCTIONAL OLIGORIBONUCLEASE AND PAP PHOSPHATASE NRNA"/>
    <property type="match status" value="1"/>
</dbReference>
<dbReference type="STRING" id="1678840.ATC1_131730"/>
<dbReference type="InterPro" id="IPR038763">
    <property type="entry name" value="DHH_sf"/>
</dbReference>
<dbReference type="EMBL" id="DF968181">
    <property type="protein sequence ID" value="GAP41734.1"/>
    <property type="molecule type" value="Genomic_DNA"/>
</dbReference>
<protein>
    <submittedName>
        <fullName evidence="3">NanoRNase/pAp phosphatase, hydrolyzes c-di-AMP and oligoRNAs</fullName>
    </submittedName>
</protein>
<dbReference type="Pfam" id="PF02272">
    <property type="entry name" value="DHHA1"/>
    <property type="match status" value="1"/>
</dbReference>